<reference evidence="21" key="1">
    <citation type="submission" date="2006-10" db="EMBL/GenBank/DDBJ databases">
        <authorList>
            <person name="Amadeo P."/>
            <person name="Zhao Q."/>
            <person name="Wortman J."/>
            <person name="Fraser-Liggett C."/>
            <person name="Carlton J."/>
        </authorList>
    </citation>
    <scope>NUCLEOTIDE SEQUENCE</scope>
    <source>
        <strain evidence="21">G3</strain>
    </source>
</reference>
<evidence type="ECO:0000256" key="4">
    <source>
        <dbReference type="ARBA" id="ARBA00044881"/>
    </source>
</evidence>
<dbReference type="PANTHER" id="PTHR23512">
    <property type="entry name" value="MAJOR FACILITATOR SUPERFAMILY DOMAIN-CONTAINING PROTEIN 1"/>
    <property type="match status" value="1"/>
</dbReference>
<evidence type="ECO:0000256" key="19">
    <source>
        <dbReference type="SAM" id="Phobius"/>
    </source>
</evidence>
<evidence type="ECO:0000256" key="17">
    <source>
        <dbReference type="ARBA" id="ARBA00045709"/>
    </source>
</evidence>
<comment type="catalytic activity">
    <reaction evidence="5">
        <text>L-alpha-aminoacyl-L-histidine(out) = L-alpha-aminoacyl-L-histidine(in)</text>
        <dbReference type="Rhea" id="RHEA:79375"/>
        <dbReference type="ChEBI" id="CHEBI:229967"/>
    </reaction>
</comment>
<feature type="transmembrane region" description="Helical" evidence="19">
    <location>
        <begin position="187"/>
        <end position="206"/>
    </location>
</feature>
<evidence type="ECO:0000256" key="16">
    <source>
        <dbReference type="ARBA" id="ARBA00045018"/>
    </source>
</evidence>
<comment type="function">
    <text evidence="17">Lysosomal dipeptide uniporter that selectively exports lysine, arginine or histidine-containing dipeptides with a net positive charge from the lysosome lumen into the cytosol. Could play a role in a specific type of protein O-glycosylation indirectly regulating macrophages migration and tissue invasion. Also essential for liver homeostasis.</text>
</comment>
<evidence type="ECO:0000256" key="5">
    <source>
        <dbReference type="ARBA" id="ARBA00044884"/>
    </source>
</evidence>
<dbReference type="InterPro" id="IPR011701">
    <property type="entry name" value="MFS"/>
</dbReference>
<feature type="transmembrane region" description="Helical" evidence="19">
    <location>
        <begin position="30"/>
        <end position="47"/>
    </location>
</feature>
<dbReference type="OrthoDB" id="10262656at2759"/>
<comment type="subcellular location">
    <subcellularLocation>
        <location evidence="1">Membrane</location>
        <topology evidence="1">Multi-pass membrane protein</topology>
    </subcellularLocation>
</comment>
<evidence type="ECO:0000256" key="10">
    <source>
        <dbReference type="ARBA" id="ARBA00044900"/>
    </source>
</evidence>
<dbReference type="GO" id="GO:0016020">
    <property type="term" value="C:membrane"/>
    <property type="evidence" value="ECO:0007669"/>
    <property type="project" value="UniProtKB-SubCell"/>
</dbReference>
<sequence length="443" mass="48230">MSDINSLLSGDMETDNPNLARPCMYQFRKWSSIFFGAFSYIFVYFHRFSTAVLADEMAKDFNVPKDKIGILASMYFWPYGLIQPFIGSLADIVEPGYMIGCANLISAIGTLICSFSPNLTVCCVGRLLVGLGCSSIFVPTNKIGANWFSSREFRFFSGCMIGVGGVGSLLSQYPLSLLGHAIGWRTCLRGTAILGFILSIIAFLLVRGHPAKFGFRGHTPLMPTPGFTTIFVQLFQNIGKMIKIGNFWLLALYMFFAPGVFMVVSSLWGVPYLENIIHLSHNSASFLQMSISCSLIIGSPTIPIIAEFTGSRKWTLFGVCGMAAACCTYLALYGQNSPVWAIALLYFLSGYGASANQGCALALFKEFADDSLAATLVGGGNTPPFIGGAILQILSSAIIGTFDHTQTNYPVEAYALGLWGLSAICCFLAMFFVLFLREPKIQK</sequence>
<evidence type="ECO:0000256" key="18">
    <source>
        <dbReference type="ARBA" id="ARBA00046376"/>
    </source>
</evidence>
<feature type="transmembrane region" description="Helical" evidence="19">
    <location>
        <begin position="283"/>
        <end position="302"/>
    </location>
</feature>
<evidence type="ECO:0000256" key="15">
    <source>
        <dbReference type="ARBA" id="ARBA00044985"/>
    </source>
</evidence>
<gene>
    <name evidence="21" type="ORF">TVAG_044570</name>
</gene>
<dbReference type="RefSeq" id="XP_001330679.1">
    <property type="nucleotide sequence ID" value="XM_001330643.1"/>
</dbReference>
<comment type="subunit">
    <text evidence="18">Homodimer. Interacts with lysosomal protein GLMP (via lumenal domain); the interaction starts while both proteins are still in the endoplasmic reticulum and is required for stabilization of MFSD1 in lysosomes but has no direct effect on its targeting to lysosomes or transporter activity.</text>
</comment>
<evidence type="ECO:0000256" key="6">
    <source>
        <dbReference type="ARBA" id="ARBA00044891"/>
    </source>
</evidence>
<dbReference type="InterPro" id="IPR052187">
    <property type="entry name" value="MFSD1"/>
</dbReference>
<dbReference type="PROSITE" id="PS50850">
    <property type="entry name" value="MFS"/>
    <property type="match status" value="1"/>
</dbReference>
<comment type="catalytic activity">
    <reaction evidence="14">
        <text>L-lysyl-glycine(out) = L-lysyl-glycine(in)</text>
        <dbReference type="Rhea" id="RHEA:79407"/>
        <dbReference type="ChEBI" id="CHEBI:191202"/>
    </reaction>
</comment>
<comment type="catalytic activity">
    <reaction evidence="9">
        <text>L-arginyl-L-alpha-amino acid(out) = L-arginyl-L-alpha-amino acid(in)</text>
        <dbReference type="Rhea" id="RHEA:79371"/>
        <dbReference type="ChEBI" id="CHEBI:84315"/>
    </reaction>
</comment>
<dbReference type="SUPFAM" id="SSF103473">
    <property type="entry name" value="MFS general substrate transporter"/>
    <property type="match status" value="1"/>
</dbReference>
<evidence type="ECO:0000256" key="8">
    <source>
        <dbReference type="ARBA" id="ARBA00044898"/>
    </source>
</evidence>
<evidence type="ECO:0000256" key="11">
    <source>
        <dbReference type="ARBA" id="ARBA00044903"/>
    </source>
</evidence>
<dbReference type="InterPro" id="IPR036259">
    <property type="entry name" value="MFS_trans_sf"/>
</dbReference>
<comment type="catalytic activity">
    <reaction evidence="13">
        <text>L-alanyl-L-lysine(out) = L-alanyl-L-lysine(in)</text>
        <dbReference type="Rhea" id="RHEA:79415"/>
        <dbReference type="ChEBI" id="CHEBI:192470"/>
    </reaction>
</comment>
<comment type="catalytic activity">
    <reaction evidence="2">
        <text>L-lysyl-L-alanine(out) = L-lysyl-L-alanine(in)</text>
        <dbReference type="Rhea" id="RHEA:79399"/>
        <dbReference type="ChEBI" id="CHEBI:229954"/>
    </reaction>
</comment>
<protein>
    <recommendedName>
        <fullName evidence="15">Lysosomal dipeptide transporter MFSD1</fullName>
    </recommendedName>
    <alternativeName>
        <fullName evidence="16">Major facilitator superfamily domain-containing protein 1</fullName>
    </alternativeName>
</protein>
<keyword evidence="19" id="KW-1133">Transmembrane helix</keyword>
<evidence type="ECO:0000256" key="1">
    <source>
        <dbReference type="ARBA" id="ARBA00004141"/>
    </source>
</evidence>
<feature type="transmembrane region" description="Helical" evidence="19">
    <location>
        <begin position="68"/>
        <end position="90"/>
    </location>
</feature>
<comment type="catalytic activity">
    <reaction evidence="12">
        <text>L-histidyl-L-alpha-amino acid(out) = L-histidyl-L-alpha-amino acid(in)</text>
        <dbReference type="Rhea" id="RHEA:79379"/>
        <dbReference type="ChEBI" id="CHEBI:229964"/>
    </reaction>
</comment>
<comment type="catalytic activity">
    <reaction evidence="7">
        <text>L-alpha-aminoacyl-L-lysine(out) = L-alpha-aminoacyl-L-lysine(in)</text>
        <dbReference type="Rhea" id="RHEA:79383"/>
        <dbReference type="ChEBI" id="CHEBI:229966"/>
    </reaction>
</comment>
<feature type="domain" description="Major facilitator superfamily (MFS) profile" evidence="20">
    <location>
        <begin position="32"/>
        <end position="441"/>
    </location>
</feature>
<comment type="catalytic activity">
    <reaction evidence="8">
        <text>L-aspartyl-L-lysine(out) = L-aspartyl-L-lysine(in)</text>
        <dbReference type="Rhea" id="RHEA:79411"/>
        <dbReference type="ChEBI" id="CHEBI:229953"/>
    </reaction>
</comment>
<dbReference type="CDD" id="cd06174">
    <property type="entry name" value="MFS"/>
    <property type="match status" value="1"/>
</dbReference>
<accession>A2EY29</accession>
<dbReference type="GO" id="GO:0022857">
    <property type="term" value="F:transmembrane transporter activity"/>
    <property type="evidence" value="ECO:0007669"/>
    <property type="project" value="InterPro"/>
</dbReference>
<dbReference type="KEGG" id="tva:4760278"/>
<evidence type="ECO:0000256" key="3">
    <source>
        <dbReference type="ARBA" id="ARBA00044878"/>
    </source>
</evidence>
<dbReference type="PANTHER" id="PTHR23512:SF11">
    <property type="entry name" value="MAJOR FACILITATOR SUPERFAMILY PROTEIN"/>
    <property type="match status" value="1"/>
</dbReference>
<dbReference type="OMA" id="GCSPVLM"/>
<dbReference type="VEuPathDB" id="TrichDB:TVAG_044570"/>
<feature type="transmembrane region" description="Helical" evidence="19">
    <location>
        <begin position="414"/>
        <end position="436"/>
    </location>
</feature>
<name>A2EY29_TRIV3</name>
<organism evidence="21 22">
    <name type="scientific">Trichomonas vaginalis (strain ATCC PRA-98 / G3)</name>
    <dbReference type="NCBI Taxonomy" id="412133"/>
    <lineage>
        <taxon>Eukaryota</taxon>
        <taxon>Metamonada</taxon>
        <taxon>Parabasalia</taxon>
        <taxon>Trichomonadida</taxon>
        <taxon>Trichomonadidae</taxon>
        <taxon>Trichomonas</taxon>
    </lineage>
</organism>
<feature type="transmembrane region" description="Helical" evidence="19">
    <location>
        <begin position="314"/>
        <end position="333"/>
    </location>
</feature>
<evidence type="ECO:0000256" key="2">
    <source>
        <dbReference type="ARBA" id="ARBA00044876"/>
    </source>
</evidence>
<dbReference type="InParanoid" id="A2EY29"/>
<evidence type="ECO:0000313" key="21">
    <source>
        <dbReference type="EMBL" id="EAY02439.1"/>
    </source>
</evidence>
<evidence type="ECO:0000313" key="22">
    <source>
        <dbReference type="Proteomes" id="UP000001542"/>
    </source>
</evidence>
<comment type="catalytic activity">
    <reaction evidence="11">
        <text>L-arginyl-glycine(out) = L-arginyl-glycine(in)</text>
        <dbReference type="Rhea" id="RHEA:79391"/>
        <dbReference type="ChEBI" id="CHEBI:229955"/>
    </reaction>
</comment>
<evidence type="ECO:0000256" key="13">
    <source>
        <dbReference type="ARBA" id="ARBA00044919"/>
    </source>
</evidence>
<evidence type="ECO:0000256" key="7">
    <source>
        <dbReference type="ARBA" id="ARBA00044893"/>
    </source>
</evidence>
<keyword evidence="19" id="KW-0472">Membrane</keyword>
<evidence type="ECO:0000256" key="14">
    <source>
        <dbReference type="ARBA" id="ARBA00044924"/>
    </source>
</evidence>
<dbReference type="AlphaFoldDB" id="A2EY29"/>
<dbReference type="Proteomes" id="UP000001542">
    <property type="component" value="Unassembled WGS sequence"/>
</dbReference>
<dbReference type="FunCoup" id="A2EY29">
    <property type="interactions" value="235"/>
</dbReference>
<evidence type="ECO:0000259" key="20">
    <source>
        <dbReference type="PROSITE" id="PS50850"/>
    </source>
</evidence>
<dbReference type="Gene3D" id="1.20.1250.20">
    <property type="entry name" value="MFS general substrate transporter like domains"/>
    <property type="match status" value="2"/>
</dbReference>
<keyword evidence="19" id="KW-0812">Transmembrane</keyword>
<dbReference type="STRING" id="5722.A2EY29"/>
<dbReference type="EMBL" id="DS113536">
    <property type="protein sequence ID" value="EAY02439.1"/>
    <property type="molecule type" value="Genomic_DNA"/>
</dbReference>
<evidence type="ECO:0000256" key="9">
    <source>
        <dbReference type="ARBA" id="ARBA00044899"/>
    </source>
</evidence>
<dbReference type="Pfam" id="PF07690">
    <property type="entry name" value="MFS_1"/>
    <property type="match status" value="1"/>
</dbReference>
<reference evidence="21" key="2">
    <citation type="journal article" date="2007" name="Science">
        <title>Draft genome sequence of the sexually transmitted pathogen Trichomonas vaginalis.</title>
        <authorList>
            <person name="Carlton J.M."/>
            <person name="Hirt R.P."/>
            <person name="Silva J.C."/>
            <person name="Delcher A.L."/>
            <person name="Schatz M."/>
            <person name="Zhao Q."/>
            <person name="Wortman J.R."/>
            <person name="Bidwell S.L."/>
            <person name="Alsmark U.C.M."/>
            <person name="Besteiro S."/>
            <person name="Sicheritz-Ponten T."/>
            <person name="Noel C.J."/>
            <person name="Dacks J.B."/>
            <person name="Foster P.G."/>
            <person name="Simillion C."/>
            <person name="Van de Peer Y."/>
            <person name="Miranda-Saavedra D."/>
            <person name="Barton G.J."/>
            <person name="Westrop G.D."/>
            <person name="Mueller S."/>
            <person name="Dessi D."/>
            <person name="Fiori P.L."/>
            <person name="Ren Q."/>
            <person name="Paulsen I."/>
            <person name="Zhang H."/>
            <person name="Bastida-Corcuera F.D."/>
            <person name="Simoes-Barbosa A."/>
            <person name="Brown M.T."/>
            <person name="Hayes R.D."/>
            <person name="Mukherjee M."/>
            <person name="Okumura C.Y."/>
            <person name="Schneider R."/>
            <person name="Smith A.J."/>
            <person name="Vanacova S."/>
            <person name="Villalvazo M."/>
            <person name="Haas B.J."/>
            <person name="Pertea M."/>
            <person name="Feldblyum T.V."/>
            <person name="Utterback T.R."/>
            <person name="Shu C.L."/>
            <person name="Osoegawa K."/>
            <person name="de Jong P.J."/>
            <person name="Hrdy I."/>
            <person name="Horvathova L."/>
            <person name="Zubacova Z."/>
            <person name="Dolezal P."/>
            <person name="Malik S.B."/>
            <person name="Logsdon J.M. Jr."/>
            <person name="Henze K."/>
            <person name="Gupta A."/>
            <person name="Wang C.C."/>
            <person name="Dunne R.L."/>
            <person name="Upcroft J.A."/>
            <person name="Upcroft P."/>
            <person name="White O."/>
            <person name="Salzberg S.L."/>
            <person name="Tang P."/>
            <person name="Chiu C.-H."/>
            <person name="Lee Y.-S."/>
            <person name="Embley T.M."/>
            <person name="Coombs G.H."/>
            <person name="Mottram J.C."/>
            <person name="Tachezy J."/>
            <person name="Fraser-Liggett C.M."/>
            <person name="Johnson P.J."/>
        </authorList>
    </citation>
    <scope>NUCLEOTIDE SEQUENCE [LARGE SCALE GENOMIC DNA]</scope>
    <source>
        <strain evidence="21">G3</strain>
    </source>
</reference>
<evidence type="ECO:0000256" key="12">
    <source>
        <dbReference type="ARBA" id="ARBA00044912"/>
    </source>
</evidence>
<feature type="transmembrane region" description="Helical" evidence="19">
    <location>
        <begin position="385"/>
        <end position="402"/>
    </location>
</feature>
<comment type="catalytic activity">
    <reaction evidence="3">
        <text>L-histidyl-glycine(out) = L-histidyl-glycine(in)</text>
        <dbReference type="Rhea" id="RHEA:79395"/>
        <dbReference type="ChEBI" id="CHEBI:229957"/>
    </reaction>
</comment>
<feature type="transmembrane region" description="Helical" evidence="19">
    <location>
        <begin position="339"/>
        <end position="364"/>
    </location>
</feature>
<comment type="catalytic activity">
    <reaction evidence="4">
        <text>L-alpha-aminoacyl-L-arginine(out) = L-alpha-aminoacyl-L-arginine(in)</text>
        <dbReference type="Rhea" id="RHEA:79367"/>
        <dbReference type="ChEBI" id="CHEBI:229968"/>
    </reaction>
</comment>
<comment type="catalytic activity">
    <reaction evidence="10">
        <text>L-lysyl-L-lysine(out) = L-lysyl-L-lysine(in)</text>
        <dbReference type="Rhea" id="RHEA:79403"/>
        <dbReference type="ChEBI" id="CHEBI:229956"/>
    </reaction>
</comment>
<dbReference type="VEuPathDB" id="TrichDB:TVAGG3_0300740"/>
<dbReference type="eggNOG" id="ENOG502STW3">
    <property type="taxonomic scope" value="Eukaryota"/>
</dbReference>
<comment type="catalytic activity">
    <reaction evidence="6">
        <text>L-lysyl-L-alpha-amino acid(out) = L-lysyl-L-alpha-amino acid(in)</text>
        <dbReference type="Rhea" id="RHEA:79387"/>
        <dbReference type="ChEBI" id="CHEBI:229965"/>
    </reaction>
</comment>
<feature type="transmembrane region" description="Helical" evidence="19">
    <location>
        <begin position="247"/>
        <end position="271"/>
    </location>
</feature>
<proteinExistence type="predicted"/>
<feature type="transmembrane region" description="Helical" evidence="19">
    <location>
        <begin position="155"/>
        <end position="175"/>
    </location>
</feature>
<dbReference type="InterPro" id="IPR020846">
    <property type="entry name" value="MFS_dom"/>
</dbReference>
<keyword evidence="22" id="KW-1185">Reference proteome</keyword>